<dbReference type="InterPro" id="IPR046797">
    <property type="entry name" value="PDDEXK_12"/>
</dbReference>
<accession>A0A0P7BGD7</accession>
<keyword evidence="4" id="KW-1185">Reference proteome</keyword>
<proteinExistence type="predicted"/>
<dbReference type="STRING" id="78410.A0A0P7BGD7"/>
<gene>
    <name evidence="3" type="ORF">AK830_g4267</name>
</gene>
<comment type="caution">
    <text evidence="3">The sequence shown here is derived from an EMBL/GenBank/DDBJ whole genome shotgun (WGS) entry which is preliminary data.</text>
</comment>
<evidence type="ECO:0000313" key="3">
    <source>
        <dbReference type="EMBL" id="KPM42275.1"/>
    </source>
</evidence>
<feature type="region of interest" description="Disordered" evidence="1">
    <location>
        <begin position="40"/>
        <end position="142"/>
    </location>
</feature>
<sequence length="511" mass="57136">MHSTPRIITRHESRPSRTTLIVLPGMPAYSIVDWLSSIPSHRATRDSSPSDASIVAVRSRKRRRLDPPTPEQSHYTNDYLSTAGRRKLTVSSYSSNTSPTKRVVPFNDDTPRPQRRKRVQTRRSESSYSLSSSHSNRAGRQSPQEYLNFLECSDRGVRINELSALHRKPPALQDLLDTMERISSGGGIVATSAQGSLSTDDNFRWYRHAWHFSDERDLVGPTPSPKGVLRILAAAAECSSNGHSEAGWNILVHQRVLELALQSPDQEEFTHHINFLMSSTASIIPEYVATTTPLRKIDFCIYIDPAFDQSSAGSTLQSVLTSIRGNLPGAVLNHTDYRPLRERPIALSIETKKTGEGWDGATLQLGVWQSAQWSFLRQLVEGQRRRKLAEEVARRAALVEEGARSVQQSGQGVVEGLDGDAHPTETSSLPEIDVQPCPLPEFIPGIIVQGHDWHLVITTTDGQQTQLWQKVTIGTTNTTKGIYQIVYALQVLRQWALDVYWPWLRALLLAF</sequence>
<dbReference type="EMBL" id="LKCW01000051">
    <property type="protein sequence ID" value="KPM42275.1"/>
    <property type="molecule type" value="Genomic_DNA"/>
</dbReference>
<evidence type="ECO:0000256" key="1">
    <source>
        <dbReference type="SAM" id="MobiDB-lite"/>
    </source>
</evidence>
<dbReference type="AlphaFoldDB" id="A0A0P7BGD7"/>
<protein>
    <recommendedName>
        <fullName evidence="2">PD-(D/E)XK nuclease-like domain-containing protein</fullName>
    </recommendedName>
</protein>
<dbReference type="Pfam" id="PF20516">
    <property type="entry name" value="PDDEXK_12"/>
    <property type="match status" value="1"/>
</dbReference>
<feature type="compositionally biased region" description="Polar residues" evidence="1">
    <location>
        <begin position="89"/>
        <end position="100"/>
    </location>
</feature>
<feature type="domain" description="PD-(D/E)XK nuclease-like" evidence="2">
    <location>
        <begin position="200"/>
        <end position="501"/>
    </location>
</feature>
<evidence type="ECO:0000313" key="4">
    <source>
        <dbReference type="Proteomes" id="UP000050424"/>
    </source>
</evidence>
<organism evidence="3 4">
    <name type="scientific">Neonectria ditissima</name>
    <dbReference type="NCBI Taxonomy" id="78410"/>
    <lineage>
        <taxon>Eukaryota</taxon>
        <taxon>Fungi</taxon>
        <taxon>Dikarya</taxon>
        <taxon>Ascomycota</taxon>
        <taxon>Pezizomycotina</taxon>
        <taxon>Sordariomycetes</taxon>
        <taxon>Hypocreomycetidae</taxon>
        <taxon>Hypocreales</taxon>
        <taxon>Nectriaceae</taxon>
        <taxon>Neonectria</taxon>
    </lineage>
</organism>
<feature type="compositionally biased region" description="Low complexity" evidence="1">
    <location>
        <begin position="126"/>
        <end position="135"/>
    </location>
</feature>
<dbReference type="OrthoDB" id="4161186at2759"/>
<name>A0A0P7BGD7_9HYPO</name>
<reference evidence="3 4" key="1">
    <citation type="submission" date="2015-09" db="EMBL/GenBank/DDBJ databases">
        <title>Draft genome of a European isolate of the apple canker pathogen Neonectria ditissima.</title>
        <authorList>
            <person name="Gomez-Cortecero A."/>
            <person name="Harrison R.J."/>
            <person name="Armitage A.D."/>
        </authorList>
    </citation>
    <scope>NUCLEOTIDE SEQUENCE [LARGE SCALE GENOMIC DNA]</scope>
    <source>
        <strain evidence="3 4">R09/05</strain>
    </source>
</reference>
<dbReference type="Proteomes" id="UP000050424">
    <property type="component" value="Unassembled WGS sequence"/>
</dbReference>
<evidence type="ECO:0000259" key="2">
    <source>
        <dbReference type="Pfam" id="PF20516"/>
    </source>
</evidence>
<feature type="compositionally biased region" description="Polar residues" evidence="1">
    <location>
        <begin position="71"/>
        <end position="80"/>
    </location>
</feature>